<dbReference type="InterPro" id="IPR003442">
    <property type="entry name" value="T6A_TsaE"/>
</dbReference>
<gene>
    <name evidence="11" type="ORF">GCWU000324_01681</name>
</gene>
<evidence type="ECO:0000313" key="11">
    <source>
        <dbReference type="EMBL" id="EEP67434.1"/>
    </source>
</evidence>
<protein>
    <recommendedName>
        <fullName evidence="3">tRNA threonylcarbamoyladenosine biosynthesis protein TsaE</fullName>
    </recommendedName>
    <alternativeName>
        <fullName evidence="10">t(6)A37 threonylcarbamoyladenosine biosynthesis protein TsaE</fullName>
    </alternativeName>
</protein>
<comment type="similarity">
    <text evidence="2">Belongs to the TsaE family.</text>
</comment>
<keyword evidence="4" id="KW-0963">Cytoplasm</keyword>
<comment type="caution">
    <text evidence="11">The sequence shown here is derived from an EMBL/GenBank/DDBJ whole genome shotgun (WGS) entry which is preliminary data.</text>
</comment>
<dbReference type="EMBL" id="ACJW02000003">
    <property type="protein sequence ID" value="EEP67434.1"/>
    <property type="molecule type" value="Genomic_DNA"/>
</dbReference>
<keyword evidence="9" id="KW-0460">Magnesium</keyword>
<evidence type="ECO:0000256" key="5">
    <source>
        <dbReference type="ARBA" id="ARBA00022694"/>
    </source>
</evidence>
<dbReference type="GO" id="GO:0005737">
    <property type="term" value="C:cytoplasm"/>
    <property type="evidence" value="ECO:0007669"/>
    <property type="project" value="UniProtKB-SubCell"/>
</dbReference>
<keyword evidence="6" id="KW-0479">Metal-binding</keyword>
<dbReference type="Proteomes" id="UP000003009">
    <property type="component" value="Unassembled WGS sequence"/>
</dbReference>
<dbReference type="GO" id="GO:0046872">
    <property type="term" value="F:metal ion binding"/>
    <property type="evidence" value="ECO:0007669"/>
    <property type="project" value="UniProtKB-KW"/>
</dbReference>
<evidence type="ECO:0000256" key="3">
    <source>
        <dbReference type="ARBA" id="ARBA00019010"/>
    </source>
</evidence>
<keyword evidence="5" id="KW-0819">tRNA processing</keyword>
<name>C4GL25_9NEIS</name>
<evidence type="ECO:0000256" key="8">
    <source>
        <dbReference type="ARBA" id="ARBA00022840"/>
    </source>
</evidence>
<dbReference type="RefSeq" id="WP_003796242.1">
    <property type="nucleotide sequence ID" value="NZ_GG665872.1"/>
</dbReference>
<dbReference type="STRING" id="629741.GCWU000324_01681"/>
<dbReference type="GeneID" id="84906292"/>
<dbReference type="InterPro" id="IPR027417">
    <property type="entry name" value="P-loop_NTPase"/>
</dbReference>
<dbReference type="Gene3D" id="3.40.50.300">
    <property type="entry name" value="P-loop containing nucleotide triphosphate hydrolases"/>
    <property type="match status" value="1"/>
</dbReference>
<dbReference type="HOGENOM" id="CLU_087829_2_2_4"/>
<keyword evidence="7" id="KW-0547">Nucleotide-binding</keyword>
<dbReference type="PANTHER" id="PTHR33540:SF2">
    <property type="entry name" value="TRNA THREONYLCARBAMOYLADENOSINE BIOSYNTHESIS PROTEIN TSAE"/>
    <property type="match status" value="1"/>
</dbReference>
<reference evidence="11" key="1">
    <citation type="submission" date="2009-04" db="EMBL/GenBank/DDBJ databases">
        <authorList>
            <person name="Weinstock G."/>
            <person name="Sodergren E."/>
            <person name="Clifton S."/>
            <person name="Fulton L."/>
            <person name="Fulton B."/>
            <person name="Courtney L."/>
            <person name="Fronick C."/>
            <person name="Harrison M."/>
            <person name="Strong C."/>
            <person name="Farmer C."/>
            <person name="Delahaunty K."/>
            <person name="Markovic C."/>
            <person name="Hall O."/>
            <person name="Minx P."/>
            <person name="Tomlinson C."/>
            <person name="Mitreva M."/>
            <person name="Nelson J."/>
            <person name="Hou S."/>
            <person name="Wollam A."/>
            <person name="Pepin K.H."/>
            <person name="Johnson M."/>
            <person name="Bhonagiri V."/>
            <person name="Nash W.E."/>
            <person name="Warren W."/>
            <person name="Chinwalla A."/>
            <person name="Mardis E.R."/>
            <person name="Wilson R.K."/>
        </authorList>
    </citation>
    <scope>NUCLEOTIDE SEQUENCE [LARGE SCALE GENOMIC DNA]</scope>
    <source>
        <strain evidence="11">ATCC 51147</strain>
    </source>
</reference>
<keyword evidence="11" id="KW-0378">Hydrolase</keyword>
<evidence type="ECO:0000256" key="9">
    <source>
        <dbReference type="ARBA" id="ARBA00022842"/>
    </source>
</evidence>
<evidence type="ECO:0000256" key="7">
    <source>
        <dbReference type="ARBA" id="ARBA00022741"/>
    </source>
</evidence>
<evidence type="ECO:0000313" key="12">
    <source>
        <dbReference type="Proteomes" id="UP000003009"/>
    </source>
</evidence>
<dbReference type="SUPFAM" id="SSF52540">
    <property type="entry name" value="P-loop containing nucleoside triphosphate hydrolases"/>
    <property type="match status" value="1"/>
</dbReference>
<sequence>MHHTRFLPDEAATLAFGERTASLFRPPVVIHLQGNLGAGKTTFTRGLLRGLGHTGAVKSPTYAIVESYALPQTTVHHFDLYRFTSPEEWLDAGLDDLIPNSIVLIEWAGQGGEYAPAPDYIIQLEPRDNGRQCTLQACTPAAQKELDQWQK</sequence>
<evidence type="ECO:0000256" key="1">
    <source>
        <dbReference type="ARBA" id="ARBA00004496"/>
    </source>
</evidence>
<evidence type="ECO:0000256" key="6">
    <source>
        <dbReference type="ARBA" id="ARBA00022723"/>
    </source>
</evidence>
<evidence type="ECO:0000256" key="10">
    <source>
        <dbReference type="ARBA" id="ARBA00032441"/>
    </source>
</evidence>
<dbReference type="PANTHER" id="PTHR33540">
    <property type="entry name" value="TRNA THREONYLCARBAMOYLADENOSINE BIOSYNTHESIS PROTEIN TSAE"/>
    <property type="match status" value="1"/>
</dbReference>
<dbReference type="GO" id="GO:0002949">
    <property type="term" value="P:tRNA threonylcarbamoyladenosine modification"/>
    <property type="evidence" value="ECO:0007669"/>
    <property type="project" value="InterPro"/>
</dbReference>
<organism evidence="11 12">
    <name type="scientific">Kingella oralis ATCC 51147</name>
    <dbReference type="NCBI Taxonomy" id="629741"/>
    <lineage>
        <taxon>Bacteria</taxon>
        <taxon>Pseudomonadati</taxon>
        <taxon>Pseudomonadota</taxon>
        <taxon>Betaproteobacteria</taxon>
        <taxon>Neisseriales</taxon>
        <taxon>Neisseriaceae</taxon>
        <taxon>Kingella</taxon>
    </lineage>
</organism>
<dbReference type="OrthoDB" id="9800307at2"/>
<dbReference type="NCBIfam" id="TIGR00150">
    <property type="entry name" value="T6A_YjeE"/>
    <property type="match status" value="1"/>
</dbReference>
<comment type="subcellular location">
    <subcellularLocation>
        <location evidence="1">Cytoplasm</location>
    </subcellularLocation>
</comment>
<dbReference type="GO" id="GO:0016787">
    <property type="term" value="F:hydrolase activity"/>
    <property type="evidence" value="ECO:0007669"/>
    <property type="project" value="UniProtKB-KW"/>
</dbReference>
<evidence type="ECO:0000256" key="4">
    <source>
        <dbReference type="ARBA" id="ARBA00022490"/>
    </source>
</evidence>
<keyword evidence="8" id="KW-0067">ATP-binding</keyword>
<dbReference type="AlphaFoldDB" id="C4GL25"/>
<accession>C4GL25</accession>
<dbReference type="GO" id="GO:0005524">
    <property type="term" value="F:ATP binding"/>
    <property type="evidence" value="ECO:0007669"/>
    <property type="project" value="UniProtKB-KW"/>
</dbReference>
<keyword evidence="12" id="KW-1185">Reference proteome</keyword>
<dbReference type="Pfam" id="PF02367">
    <property type="entry name" value="TsaE"/>
    <property type="match status" value="1"/>
</dbReference>
<proteinExistence type="inferred from homology"/>
<evidence type="ECO:0000256" key="2">
    <source>
        <dbReference type="ARBA" id="ARBA00007599"/>
    </source>
</evidence>